<dbReference type="InterPro" id="IPR024524">
    <property type="entry name" value="DUF3800"/>
</dbReference>
<dbReference type="Pfam" id="PF12686">
    <property type="entry name" value="DUF3800"/>
    <property type="match status" value="1"/>
</dbReference>
<accession>A0A7G9S3F6</accession>
<proteinExistence type="predicted"/>
<dbReference type="EMBL" id="CP060716">
    <property type="protein sequence ID" value="QNN62381.1"/>
    <property type="molecule type" value="Genomic_DNA"/>
</dbReference>
<protein>
    <submittedName>
        <fullName evidence="2">DUF3800 domain-containing protein</fullName>
    </submittedName>
</protein>
<dbReference type="KEGG" id="ldn:H9L06_08940"/>
<evidence type="ECO:0000313" key="2">
    <source>
        <dbReference type="EMBL" id="QNN62381.1"/>
    </source>
</evidence>
<evidence type="ECO:0000313" key="3">
    <source>
        <dbReference type="Proteomes" id="UP000515934"/>
    </source>
</evidence>
<dbReference type="AlphaFoldDB" id="A0A7G9S3F6"/>
<keyword evidence="3" id="KW-1185">Reference proteome</keyword>
<name>A0A7G9S3F6_9MICO</name>
<reference evidence="2 3" key="1">
    <citation type="submission" date="2020-08" db="EMBL/GenBank/DDBJ databases">
        <title>Genome sequence of Leucobacter denitrificans KACC 14055T.</title>
        <authorList>
            <person name="Hyun D.-W."/>
            <person name="Bae J.-W."/>
        </authorList>
    </citation>
    <scope>NUCLEOTIDE SEQUENCE [LARGE SCALE GENOMIC DNA]</scope>
    <source>
        <strain evidence="2 3">KACC 14055</strain>
    </source>
</reference>
<dbReference type="Proteomes" id="UP000515934">
    <property type="component" value="Chromosome"/>
</dbReference>
<organism evidence="2 3">
    <name type="scientific">Leucobacter denitrificans</name>
    <dbReference type="NCBI Taxonomy" id="683042"/>
    <lineage>
        <taxon>Bacteria</taxon>
        <taxon>Bacillati</taxon>
        <taxon>Actinomycetota</taxon>
        <taxon>Actinomycetes</taxon>
        <taxon>Micrococcales</taxon>
        <taxon>Microbacteriaceae</taxon>
        <taxon>Leucobacter</taxon>
    </lineage>
</organism>
<sequence>MRSRKTHVYTEGGSSSSADHAPTPEGGLGSPSAFQQIPDGMLIAYLDEFGHVGPYIGTNHKKFFHNPVFGYAGILVPAENVRRFGGNCFYSGVVMPLGTTTMTGQTPAELTSRVLIDVVKRLCLYAERNGRNLTVLLDQGGPMPREDAITRMASFIYSAKEPEMKRIIEVPMQLESHRYGAMQFADWLCAITSRTVHYHFTDSNEFDWAPNAFKNIVRNWATTESRIFVPETHSSVRTRSLIHPLKWVDSNFNSQLRTPGATLQQCVGDALSPRAEL</sequence>
<evidence type="ECO:0000256" key="1">
    <source>
        <dbReference type="SAM" id="MobiDB-lite"/>
    </source>
</evidence>
<gene>
    <name evidence="2" type="ORF">H9L06_08940</name>
</gene>
<dbReference type="RefSeq" id="WP_187554851.1">
    <property type="nucleotide sequence ID" value="NZ_CP060716.1"/>
</dbReference>
<feature type="region of interest" description="Disordered" evidence="1">
    <location>
        <begin position="1"/>
        <end position="31"/>
    </location>
</feature>